<dbReference type="InterPro" id="IPR031311">
    <property type="entry name" value="CHIT_BIND_RR_consensus"/>
</dbReference>
<dbReference type="AlphaFoldDB" id="A0ABD1EKN3"/>
<keyword evidence="5" id="KW-1185">Reference proteome</keyword>
<dbReference type="EMBL" id="JBDJPC010000006">
    <property type="protein sequence ID" value="KAL1497028.1"/>
    <property type="molecule type" value="Genomic_DNA"/>
</dbReference>
<dbReference type="GO" id="GO:0042302">
    <property type="term" value="F:structural constituent of cuticle"/>
    <property type="evidence" value="ECO:0007669"/>
    <property type="project" value="UniProtKB-UniRule"/>
</dbReference>
<dbReference type="PANTHER" id="PTHR12236:SF14">
    <property type="entry name" value="CUTICULAR PROTEIN 66CB"/>
    <property type="match status" value="1"/>
</dbReference>
<accession>A0ABD1EKN3</accession>
<dbReference type="PROSITE" id="PS51155">
    <property type="entry name" value="CHIT_BIND_RR_2"/>
    <property type="match status" value="1"/>
</dbReference>
<dbReference type="InterPro" id="IPR051217">
    <property type="entry name" value="Insect_Cuticle_Struc_Prot"/>
</dbReference>
<protein>
    <recommendedName>
        <fullName evidence="6">Cuticle protein 19</fullName>
    </recommendedName>
</protein>
<dbReference type="PROSITE" id="PS00233">
    <property type="entry name" value="CHIT_BIND_RR_1"/>
    <property type="match status" value="1"/>
</dbReference>
<feature type="signal peptide" evidence="3">
    <location>
        <begin position="1"/>
        <end position="19"/>
    </location>
</feature>
<evidence type="ECO:0000256" key="3">
    <source>
        <dbReference type="SAM" id="SignalP"/>
    </source>
</evidence>
<sequence>MSLIKLSLTLLVLATVTAAFAYPRIIYQDYVLPEENNSHNLHNNENIFEPQERGYALSEDDSATIDFYSPPKYSFKYGVNDFHTGDIKSQQEFRDGDQVKGEYSVVEPDGSIRTVQYTAGKHSGFNAVVHRTLPIKQQEHIDDEPGQYKQD</sequence>
<feature type="chain" id="PRO_5044850878" description="Cuticle protein 19" evidence="3">
    <location>
        <begin position="20"/>
        <end position="151"/>
    </location>
</feature>
<dbReference type="Pfam" id="PF00379">
    <property type="entry name" value="Chitin_bind_4"/>
    <property type="match status" value="1"/>
</dbReference>
<dbReference type="PANTHER" id="PTHR12236">
    <property type="entry name" value="STRUCTURAL CONTITUENT OF CUTICLE"/>
    <property type="match status" value="1"/>
</dbReference>
<dbReference type="InterPro" id="IPR000618">
    <property type="entry name" value="Insect_cuticle"/>
</dbReference>
<evidence type="ECO:0000256" key="2">
    <source>
        <dbReference type="PROSITE-ProRule" id="PRU00497"/>
    </source>
</evidence>
<keyword evidence="3" id="KW-0732">Signal</keyword>
<evidence type="ECO:0008006" key="6">
    <source>
        <dbReference type="Google" id="ProtNLM"/>
    </source>
</evidence>
<evidence type="ECO:0000256" key="1">
    <source>
        <dbReference type="ARBA" id="ARBA00022460"/>
    </source>
</evidence>
<proteinExistence type="predicted"/>
<gene>
    <name evidence="4" type="ORF">ABEB36_008057</name>
</gene>
<dbReference type="Proteomes" id="UP001566132">
    <property type="component" value="Unassembled WGS sequence"/>
</dbReference>
<organism evidence="4 5">
    <name type="scientific">Hypothenemus hampei</name>
    <name type="common">Coffee berry borer</name>
    <dbReference type="NCBI Taxonomy" id="57062"/>
    <lineage>
        <taxon>Eukaryota</taxon>
        <taxon>Metazoa</taxon>
        <taxon>Ecdysozoa</taxon>
        <taxon>Arthropoda</taxon>
        <taxon>Hexapoda</taxon>
        <taxon>Insecta</taxon>
        <taxon>Pterygota</taxon>
        <taxon>Neoptera</taxon>
        <taxon>Endopterygota</taxon>
        <taxon>Coleoptera</taxon>
        <taxon>Polyphaga</taxon>
        <taxon>Cucujiformia</taxon>
        <taxon>Curculionidae</taxon>
        <taxon>Scolytinae</taxon>
        <taxon>Hypothenemus</taxon>
    </lineage>
</organism>
<comment type="caution">
    <text evidence="4">The sequence shown here is derived from an EMBL/GenBank/DDBJ whole genome shotgun (WGS) entry which is preliminary data.</text>
</comment>
<evidence type="ECO:0000313" key="4">
    <source>
        <dbReference type="EMBL" id="KAL1497028.1"/>
    </source>
</evidence>
<reference evidence="4 5" key="1">
    <citation type="submission" date="2024-05" db="EMBL/GenBank/DDBJ databases">
        <title>Genetic variation in Jamaican populations of the coffee berry borer (Hypothenemus hampei).</title>
        <authorList>
            <person name="Errbii M."/>
            <person name="Myrie A."/>
        </authorList>
    </citation>
    <scope>NUCLEOTIDE SEQUENCE [LARGE SCALE GENOMIC DNA]</scope>
    <source>
        <strain evidence="4">JA-Hopewell-2020-01-JO</strain>
        <tissue evidence="4">Whole body</tissue>
    </source>
</reference>
<name>A0ABD1EKN3_HYPHA</name>
<keyword evidence="1 2" id="KW-0193">Cuticle</keyword>
<dbReference type="PRINTS" id="PR00947">
    <property type="entry name" value="CUTICLE"/>
</dbReference>
<evidence type="ECO:0000313" key="5">
    <source>
        <dbReference type="Proteomes" id="UP001566132"/>
    </source>
</evidence>